<dbReference type="GO" id="GO:0030322">
    <property type="term" value="P:stabilization of membrane potential"/>
    <property type="evidence" value="ECO:0007669"/>
    <property type="project" value="TreeGrafter"/>
</dbReference>
<dbReference type="Proteomes" id="UP001367676">
    <property type="component" value="Unassembled WGS sequence"/>
</dbReference>
<feature type="transmembrane region" description="Helical" evidence="8">
    <location>
        <begin position="197"/>
        <end position="220"/>
    </location>
</feature>
<evidence type="ECO:0000256" key="2">
    <source>
        <dbReference type="ARBA" id="ARBA00022448"/>
    </source>
</evidence>
<keyword evidence="5" id="KW-0406">Ion transport</keyword>
<dbReference type="PANTHER" id="PTHR11003">
    <property type="entry name" value="POTASSIUM CHANNEL, SUBFAMILY K"/>
    <property type="match status" value="1"/>
</dbReference>
<comment type="caution">
    <text evidence="10">The sequence shown here is derived from an EMBL/GenBank/DDBJ whole genome shotgun (WGS) entry which is preliminary data.</text>
</comment>
<dbReference type="InterPro" id="IPR013099">
    <property type="entry name" value="K_chnl_dom"/>
</dbReference>
<keyword evidence="2" id="KW-0813">Transport</keyword>
<feature type="domain" description="Potassium channel" evidence="9">
    <location>
        <begin position="138"/>
        <end position="220"/>
    </location>
</feature>
<evidence type="ECO:0000256" key="6">
    <source>
        <dbReference type="ARBA" id="ARBA00023136"/>
    </source>
</evidence>
<sequence>MLYATIGLPVMFMYLSSMGSLLSICARHVFSRTLCCCLCSKCGYCCYDEKLMEEKERRMKRKRQQREYQQQIAAAMAAHHSQPFYVKSPSLNSLELSTGVEEKRPNGGGAADGSSVDARTRSEYSRFLAPLVICFLLTFMYVLLGSFMLLRFDVNWSPIDSVYFSFMLITTVGIDDSMPLGSALSPNAQYVNPNNSLLVWFFSFYIFVGLGFSSMCYCTIHDGLKRKMNRLYSFSDSLRCKASRSTPKANGDVFSIGQCGDNVTTMYSGDDVYDNKSMVTSFIGDNGYPQPEIVAITTGVPTLSIKRDVNAKPAKSIGLNVLPEEDEENVGV</sequence>
<evidence type="ECO:0000256" key="1">
    <source>
        <dbReference type="ARBA" id="ARBA00004141"/>
    </source>
</evidence>
<dbReference type="InterPro" id="IPR003280">
    <property type="entry name" value="2pore_dom_K_chnl"/>
</dbReference>
<feature type="transmembrane region" description="Helical" evidence="8">
    <location>
        <begin position="6"/>
        <end position="24"/>
    </location>
</feature>
<keyword evidence="7" id="KW-0407">Ion channel</keyword>
<evidence type="ECO:0000256" key="5">
    <source>
        <dbReference type="ARBA" id="ARBA00023065"/>
    </source>
</evidence>
<proteinExistence type="predicted"/>
<evidence type="ECO:0000256" key="8">
    <source>
        <dbReference type="SAM" id="Phobius"/>
    </source>
</evidence>
<evidence type="ECO:0000313" key="11">
    <source>
        <dbReference type="Proteomes" id="UP001367676"/>
    </source>
</evidence>
<dbReference type="AlphaFoldDB" id="A0AAN9TV06"/>
<dbReference type="EMBL" id="JBBCAQ010000003">
    <property type="protein sequence ID" value="KAK7604721.1"/>
    <property type="molecule type" value="Genomic_DNA"/>
</dbReference>
<evidence type="ECO:0000256" key="4">
    <source>
        <dbReference type="ARBA" id="ARBA00022989"/>
    </source>
</evidence>
<evidence type="ECO:0000256" key="7">
    <source>
        <dbReference type="ARBA" id="ARBA00023303"/>
    </source>
</evidence>
<dbReference type="GO" id="GO:0022841">
    <property type="term" value="F:potassium ion leak channel activity"/>
    <property type="evidence" value="ECO:0007669"/>
    <property type="project" value="TreeGrafter"/>
</dbReference>
<dbReference type="Pfam" id="PF07885">
    <property type="entry name" value="Ion_trans_2"/>
    <property type="match status" value="1"/>
</dbReference>
<keyword evidence="6 8" id="KW-0472">Membrane</keyword>
<gene>
    <name evidence="10" type="ORF">V9T40_005907</name>
</gene>
<accession>A0AAN9TV06</accession>
<dbReference type="SUPFAM" id="SSF81324">
    <property type="entry name" value="Voltage-gated potassium channels"/>
    <property type="match status" value="1"/>
</dbReference>
<dbReference type="PANTHER" id="PTHR11003:SF257">
    <property type="entry name" value="POTASSIUM CHANNEL DOMAIN-CONTAINING PROTEIN"/>
    <property type="match status" value="1"/>
</dbReference>
<keyword evidence="11" id="KW-1185">Reference proteome</keyword>
<dbReference type="GO" id="GO:0005886">
    <property type="term" value="C:plasma membrane"/>
    <property type="evidence" value="ECO:0007669"/>
    <property type="project" value="TreeGrafter"/>
</dbReference>
<evidence type="ECO:0000313" key="10">
    <source>
        <dbReference type="EMBL" id="KAK7604721.1"/>
    </source>
</evidence>
<keyword evidence="4 8" id="KW-1133">Transmembrane helix</keyword>
<dbReference type="Gene3D" id="1.10.287.70">
    <property type="match status" value="1"/>
</dbReference>
<dbReference type="GO" id="GO:0015271">
    <property type="term" value="F:outward rectifier potassium channel activity"/>
    <property type="evidence" value="ECO:0007669"/>
    <property type="project" value="TreeGrafter"/>
</dbReference>
<name>A0AAN9TV06_9HEMI</name>
<protein>
    <recommendedName>
        <fullName evidence="9">Potassium channel domain-containing protein</fullName>
    </recommendedName>
</protein>
<comment type="subcellular location">
    <subcellularLocation>
        <location evidence="1">Membrane</location>
        <topology evidence="1">Multi-pass membrane protein</topology>
    </subcellularLocation>
</comment>
<organism evidence="10 11">
    <name type="scientific">Parthenolecanium corni</name>
    <dbReference type="NCBI Taxonomy" id="536013"/>
    <lineage>
        <taxon>Eukaryota</taxon>
        <taxon>Metazoa</taxon>
        <taxon>Ecdysozoa</taxon>
        <taxon>Arthropoda</taxon>
        <taxon>Hexapoda</taxon>
        <taxon>Insecta</taxon>
        <taxon>Pterygota</taxon>
        <taxon>Neoptera</taxon>
        <taxon>Paraneoptera</taxon>
        <taxon>Hemiptera</taxon>
        <taxon>Sternorrhyncha</taxon>
        <taxon>Coccoidea</taxon>
        <taxon>Coccidae</taxon>
        <taxon>Parthenolecanium</taxon>
    </lineage>
</organism>
<evidence type="ECO:0000256" key="3">
    <source>
        <dbReference type="ARBA" id="ARBA00022692"/>
    </source>
</evidence>
<feature type="transmembrane region" description="Helical" evidence="8">
    <location>
        <begin position="127"/>
        <end position="150"/>
    </location>
</feature>
<keyword evidence="3 8" id="KW-0812">Transmembrane</keyword>
<reference evidence="10 11" key="1">
    <citation type="submission" date="2024-03" db="EMBL/GenBank/DDBJ databases">
        <title>Adaptation during the transition from Ophiocordyceps entomopathogen to insect associate is accompanied by gene loss and intensified selection.</title>
        <authorList>
            <person name="Ward C.M."/>
            <person name="Onetto C.A."/>
            <person name="Borneman A.R."/>
        </authorList>
    </citation>
    <scope>NUCLEOTIDE SEQUENCE [LARGE SCALE GENOMIC DNA]</scope>
    <source>
        <strain evidence="10">AWRI1</strain>
        <tissue evidence="10">Single Adult Female</tissue>
    </source>
</reference>
<evidence type="ECO:0000259" key="9">
    <source>
        <dbReference type="Pfam" id="PF07885"/>
    </source>
</evidence>